<accession>A0A8J2JJG8</accession>
<gene>
    <name evidence="2" type="ORF">AFUS01_LOCUS1141</name>
</gene>
<reference evidence="2" key="1">
    <citation type="submission" date="2021-06" db="EMBL/GenBank/DDBJ databases">
        <authorList>
            <person name="Hodson N. C."/>
            <person name="Mongue J. A."/>
            <person name="Jaron S. K."/>
        </authorList>
    </citation>
    <scope>NUCLEOTIDE SEQUENCE</scope>
</reference>
<evidence type="ECO:0000313" key="2">
    <source>
        <dbReference type="EMBL" id="CAG7659316.1"/>
    </source>
</evidence>
<name>A0A8J2JJG8_9HEXA</name>
<evidence type="ECO:0000313" key="3">
    <source>
        <dbReference type="Proteomes" id="UP000708208"/>
    </source>
</evidence>
<proteinExistence type="predicted"/>
<comment type="caution">
    <text evidence="2">The sequence shown here is derived from an EMBL/GenBank/DDBJ whole genome shotgun (WGS) entry which is preliminary data.</text>
</comment>
<feature type="compositionally biased region" description="Acidic residues" evidence="1">
    <location>
        <begin position="18"/>
        <end position="36"/>
    </location>
</feature>
<feature type="non-terminal residue" evidence="2">
    <location>
        <position position="1"/>
    </location>
</feature>
<dbReference type="Proteomes" id="UP000708208">
    <property type="component" value="Unassembled WGS sequence"/>
</dbReference>
<organism evidence="2 3">
    <name type="scientific">Allacma fusca</name>
    <dbReference type="NCBI Taxonomy" id="39272"/>
    <lineage>
        <taxon>Eukaryota</taxon>
        <taxon>Metazoa</taxon>
        <taxon>Ecdysozoa</taxon>
        <taxon>Arthropoda</taxon>
        <taxon>Hexapoda</taxon>
        <taxon>Collembola</taxon>
        <taxon>Symphypleona</taxon>
        <taxon>Sminthuridae</taxon>
        <taxon>Allacma</taxon>
    </lineage>
</organism>
<protein>
    <submittedName>
        <fullName evidence="2">Uncharacterized protein</fullName>
    </submittedName>
</protein>
<dbReference type="EMBL" id="CAJVCH010006353">
    <property type="protein sequence ID" value="CAG7659316.1"/>
    <property type="molecule type" value="Genomic_DNA"/>
</dbReference>
<feature type="non-terminal residue" evidence="2">
    <location>
        <position position="55"/>
    </location>
</feature>
<dbReference type="AlphaFoldDB" id="A0A8J2JJG8"/>
<dbReference type="OrthoDB" id="10262986at2759"/>
<keyword evidence="3" id="KW-1185">Reference proteome</keyword>
<feature type="region of interest" description="Disordered" evidence="1">
    <location>
        <begin position="1"/>
        <end position="55"/>
    </location>
</feature>
<feature type="compositionally biased region" description="Basic and acidic residues" evidence="1">
    <location>
        <begin position="45"/>
        <end position="55"/>
    </location>
</feature>
<sequence>GNWKKNDSKKSKKRPREDEGEYFEEYDIPDELDDNINQEYVPGAAKRDAGNEEED</sequence>
<evidence type="ECO:0000256" key="1">
    <source>
        <dbReference type="SAM" id="MobiDB-lite"/>
    </source>
</evidence>